<evidence type="ECO:0000259" key="6">
    <source>
        <dbReference type="Pfam" id="PF08170"/>
    </source>
</evidence>
<keyword evidence="2" id="KW-0819">tRNA processing</keyword>
<proteinExistence type="predicted"/>
<dbReference type="GO" id="GO:0001682">
    <property type="term" value="P:tRNA 5'-leader removal"/>
    <property type="evidence" value="ECO:0007669"/>
    <property type="project" value="InterPro"/>
</dbReference>
<dbReference type="EMBL" id="WTPW01002518">
    <property type="protein sequence ID" value="KAF0378377.1"/>
    <property type="molecule type" value="Genomic_DNA"/>
</dbReference>
<evidence type="ECO:0000256" key="2">
    <source>
        <dbReference type="ARBA" id="ARBA00022694"/>
    </source>
</evidence>
<dbReference type="Pfam" id="PF22770">
    <property type="entry name" value="POP1_C"/>
    <property type="match status" value="1"/>
</dbReference>
<dbReference type="SUPFAM" id="SSF103025">
    <property type="entry name" value="Folate-binding domain"/>
    <property type="match status" value="1"/>
</dbReference>
<protein>
    <submittedName>
        <fullName evidence="8">POP1-domain-containing protein</fullName>
    </submittedName>
</protein>
<dbReference type="Proteomes" id="UP000439903">
    <property type="component" value="Unassembled WGS sequence"/>
</dbReference>
<name>A0A8H4A118_GIGMA</name>
<dbReference type="Gene3D" id="3.30.1360.120">
    <property type="entry name" value="Probable tRNA modification gtpase trme, domain 1"/>
    <property type="match status" value="1"/>
</dbReference>
<dbReference type="InterPro" id="IPR012590">
    <property type="entry name" value="POPLD_dom"/>
</dbReference>
<reference evidence="8 9" key="1">
    <citation type="journal article" date="2019" name="Environ. Microbiol.">
        <title>At the nexus of three kingdoms: the genome of the mycorrhizal fungus Gigaspora margarita provides insights into plant, endobacterial and fungal interactions.</title>
        <authorList>
            <person name="Venice F."/>
            <person name="Ghignone S."/>
            <person name="Salvioli di Fossalunga A."/>
            <person name="Amselem J."/>
            <person name="Novero M."/>
            <person name="Xianan X."/>
            <person name="Sedzielewska Toro K."/>
            <person name="Morin E."/>
            <person name="Lipzen A."/>
            <person name="Grigoriev I.V."/>
            <person name="Henrissat B."/>
            <person name="Martin F.M."/>
            <person name="Bonfante P."/>
        </authorList>
    </citation>
    <scope>NUCLEOTIDE SEQUENCE [LARGE SCALE GENOMIC DNA]</scope>
    <source>
        <strain evidence="8 9">BEG34</strain>
    </source>
</reference>
<dbReference type="Pfam" id="PF08170">
    <property type="entry name" value="POPLD"/>
    <property type="match status" value="1"/>
</dbReference>
<dbReference type="InterPro" id="IPR027266">
    <property type="entry name" value="TrmE/GcvT-like"/>
</dbReference>
<gene>
    <name evidence="8" type="ORF">F8M41_012413</name>
</gene>
<evidence type="ECO:0000256" key="4">
    <source>
        <dbReference type="SAM" id="MobiDB-lite"/>
    </source>
</evidence>
<organism evidence="8 9">
    <name type="scientific">Gigaspora margarita</name>
    <dbReference type="NCBI Taxonomy" id="4874"/>
    <lineage>
        <taxon>Eukaryota</taxon>
        <taxon>Fungi</taxon>
        <taxon>Fungi incertae sedis</taxon>
        <taxon>Mucoromycota</taxon>
        <taxon>Glomeromycotina</taxon>
        <taxon>Glomeromycetes</taxon>
        <taxon>Diversisporales</taxon>
        <taxon>Gigasporaceae</taxon>
        <taxon>Gigaspora</taxon>
    </lineage>
</organism>
<evidence type="ECO:0000259" key="5">
    <source>
        <dbReference type="Pfam" id="PF06978"/>
    </source>
</evidence>
<sequence>MYKYKFFEYFFGIRMSKRDNDKDDRELSARDKKKAKTRAARTIDTFGGSSNDINVANYVPRTINVVDFAEARAFEINAMNDALERARQTRNTNVIQYLPRHLRRRAASHNVKRLPVRLRKQAAEEMAKYNTAPKKPNRRKKRRPGSLADEYKRRQGTKRWLETHIWHAKRMKMIELWGHKLAEYPNEKSIKSSYRASQHLSIIHDASYFGWIQISGDPNVIVKLLNSVTDPSLPSVGSERYLNGKRQCSTFLYHYLMYPTHIVAPINLIWRPISVTDTNVENPNVTRHVLIWVHGCAFDEAFETLEIAIEKMELQSEISISNLQDEFLIFELTGPRSTALLQEVLDIADDASTCAASGSNIKSSSDINTGVNTDTEIVEVKKVCINNEAHKAWATLRDLRSSASLPPGVLLGLTVFDPRLRFPKKVPPRTSQISPSSSVALQKLLLNWPNNVANCDIWDEKCRNHLKTNKIRDGELNNRRSELLVPGQKLIPTPKDSLIPILLIQRDGLITKFNKLDNDVVSKRDLKNNVASSEYNSGWNLIIPSGWGMDFWKSFVFAGAWVGGLRERHSDHFESGMQCFPYDFPGTRSYNLYSKQQKEKHEQEYLKKPPAKRVNYKKLQVSSPFEPGFEALVGIEPTKDDNIITRGNVDKEKDDIEEAKEVIEGNIDKMDEGKMTDDKLLSSAQYNKSVVEQKLWLLRGAKNIKLLQKYCLSTHLESAEGLLIEFQAQIKESFAKRGISLLPEDNGFFSLEKALVNVRVNLLARGCPKWNSIIYKVGNKNIYQKWERKIRRTDDHKEFLDDEMDDKEIPCAEDIIGYIITGQFSFSQGHGFGIGCCSVVKCLEMIKIERSEQRKINNFVLIRNITSRVCQPASLEFLY</sequence>
<feature type="compositionally biased region" description="Basic residues" evidence="4">
    <location>
        <begin position="135"/>
        <end position="144"/>
    </location>
</feature>
<dbReference type="AlphaFoldDB" id="A0A8H4A118"/>
<dbReference type="GO" id="GO:0000172">
    <property type="term" value="C:ribonuclease MRP complex"/>
    <property type="evidence" value="ECO:0007669"/>
    <property type="project" value="InterPro"/>
</dbReference>
<dbReference type="InterPro" id="IPR039182">
    <property type="entry name" value="Pop1"/>
</dbReference>
<dbReference type="PANTHER" id="PTHR22731:SF3">
    <property type="entry name" value="RIBONUCLEASES P_MRP PROTEIN SUBUNIT POP1"/>
    <property type="match status" value="1"/>
</dbReference>
<feature type="domain" description="POPLD" evidence="6">
    <location>
        <begin position="538"/>
        <end position="627"/>
    </location>
</feature>
<comment type="subcellular location">
    <subcellularLocation>
        <location evidence="1">Nucleus</location>
    </subcellularLocation>
</comment>
<keyword evidence="3" id="KW-0539">Nucleus</keyword>
<feature type="domain" description="POP1 C-terminal" evidence="7">
    <location>
        <begin position="798"/>
        <end position="876"/>
    </location>
</feature>
<feature type="region of interest" description="Disordered" evidence="4">
    <location>
        <begin position="126"/>
        <end position="153"/>
    </location>
</feature>
<dbReference type="Pfam" id="PF06978">
    <property type="entry name" value="POP1_N"/>
    <property type="match status" value="2"/>
</dbReference>
<dbReference type="OrthoDB" id="442863at2759"/>
<evidence type="ECO:0000313" key="9">
    <source>
        <dbReference type="Proteomes" id="UP000439903"/>
    </source>
</evidence>
<dbReference type="GO" id="GO:0005655">
    <property type="term" value="C:nucleolar ribonuclease P complex"/>
    <property type="evidence" value="ECO:0007669"/>
    <property type="project" value="InterPro"/>
</dbReference>
<keyword evidence="9" id="KW-1185">Reference proteome</keyword>
<evidence type="ECO:0000256" key="3">
    <source>
        <dbReference type="ARBA" id="ARBA00023242"/>
    </source>
</evidence>
<feature type="domain" description="Pop1 N-terminal" evidence="5">
    <location>
        <begin position="68"/>
        <end position="143"/>
    </location>
</feature>
<evidence type="ECO:0000259" key="7">
    <source>
        <dbReference type="Pfam" id="PF22770"/>
    </source>
</evidence>
<comment type="caution">
    <text evidence="8">The sequence shown here is derived from an EMBL/GenBank/DDBJ whole genome shotgun (WGS) entry which is preliminary data.</text>
</comment>
<evidence type="ECO:0000256" key="1">
    <source>
        <dbReference type="ARBA" id="ARBA00004123"/>
    </source>
</evidence>
<accession>A0A8H4A118</accession>
<dbReference type="InterPro" id="IPR009723">
    <property type="entry name" value="Pop1_N"/>
</dbReference>
<feature type="domain" description="Pop1 N-terminal" evidence="5">
    <location>
        <begin position="150"/>
        <end position="216"/>
    </location>
</feature>
<dbReference type="PANTHER" id="PTHR22731">
    <property type="entry name" value="RIBONUCLEASES P/MRP PROTEIN SUBUNIT POP1"/>
    <property type="match status" value="1"/>
</dbReference>
<dbReference type="InterPro" id="IPR055079">
    <property type="entry name" value="POP1_C"/>
</dbReference>
<evidence type="ECO:0000313" key="8">
    <source>
        <dbReference type="EMBL" id="KAF0378377.1"/>
    </source>
</evidence>